<dbReference type="Pfam" id="PF22669">
    <property type="entry name" value="Exo_endo_phos2"/>
    <property type="match status" value="1"/>
</dbReference>
<feature type="domain" description="SAC" evidence="6">
    <location>
        <begin position="161"/>
        <end position="531"/>
    </location>
</feature>
<dbReference type="PANTHER" id="PTHR11200">
    <property type="entry name" value="INOSITOL 5-PHOSPHATASE"/>
    <property type="match status" value="1"/>
</dbReference>
<evidence type="ECO:0000256" key="2">
    <source>
        <dbReference type="ARBA" id="ARBA00009678"/>
    </source>
</evidence>
<name>A0A9W8BEC4_9FUNG</name>
<evidence type="ECO:0000313" key="8">
    <source>
        <dbReference type="Proteomes" id="UP001150907"/>
    </source>
</evidence>
<evidence type="ECO:0000256" key="3">
    <source>
        <dbReference type="ARBA" id="ARBA00013044"/>
    </source>
</evidence>
<evidence type="ECO:0000256" key="1">
    <source>
        <dbReference type="ARBA" id="ARBA00008943"/>
    </source>
</evidence>
<dbReference type="InterPro" id="IPR000300">
    <property type="entry name" value="IPPc"/>
</dbReference>
<dbReference type="EC" id="3.1.3.36" evidence="3"/>
<comment type="similarity">
    <text evidence="1">Belongs to the synaptojanin family.</text>
</comment>
<keyword evidence="4 7" id="KW-0378">Hydrolase</keyword>
<dbReference type="Pfam" id="PF02383">
    <property type="entry name" value="Syja_N"/>
    <property type="match status" value="1"/>
</dbReference>
<accession>A0A9W8BEC4</accession>
<dbReference type="GO" id="GO:0004439">
    <property type="term" value="F:phosphatidylinositol-4,5-bisphosphate 5-phosphatase activity"/>
    <property type="evidence" value="ECO:0007669"/>
    <property type="project" value="UniProtKB-EC"/>
</dbReference>
<dbReference type="InterPro" id="IPR046985">
    <property type="entry name" value="IP5"/>
</dbReference>
<proteinExistence type="inferred from homology"/>
<reference evidence="7" key="1">
    <citation type="submission" date="2022-07" db="EMBL/GenBank/DDBJ databases">
        <title>Phylogenomic reconstructions and comparative analyses of Kickxellomycotina fungi.</title>
        <authorList>
            <person name="Reynolds N.K."/>
            <person name="Stajich J.E."/>
            <person name="Barry K."/>
            <person name="Grigoriev I.V."/>
            <person name="Crous P."/>
            <person name="Smith M.E."/>
        </authorList>
    </citation>
    <scope>NUCLEOTIDE SEQUENCE</scope>
    <source>
        <strain evidence="7">IMI 214461</strain>
    </source>
</reference>
<dbReference type="SUPFAM" id="SSF56219">
    <property type="entry name" value="DNase I-like"/>
    <property type="match status" value="1"/>
</dbReference>
<gene>
    <name evidence="7" type="primary">syj1</name>
    <name evidence="7" type="ORF">H4R26_002739</name>
</gene>
<dbReference type="Proteomes" id="UP001150907">
    <property type="component" value="Unassembled WGS sequence"/>
</dbReference>
<dbReference type="OrthoDB" id="405996at2759"/>
<protein>
    <recommendedName>
        <fullName evidence="3">phosphoinositide 5-phosphatase</fullName>
        <ecNumber evidence="3">3.1.3.36</ecNumber>
    </recommendedName>
</protein>
<organism evidence="7 8">
    <name type="scientific">Coemansia thaxteri</name>
    <dbReference type="NCBI Taxonomy" id="2663907"/>
    <lineage>
        <taxon>Eukaryota</taxon>
        <taxon>Fungi</taxon>
        <taxon>Fungi incertae sedis</taxon>
        <taxon>Zoopagomycota</taxon>
        <taxon>Kickxellomycotina</taxon>
        <taxon>Kickxellomycetes</taxon>
        <taxon>Kickxellales</taxon>
        <taxon>Kickxellaceae</taxon>
        <taxon>Coemansia</taxon>
    </lineage>
</organism>
<evidence type="ECO:0000313" key="7">
    <source>
        <dbReference type="EMBL" id="KAJ2004051.1"/>
    </source>
</evidence>
<evidence type="ECO:0000256" key="5">
    <source>
        <dbReference type="SAM" id="MobiDB-lite"/>
    </source>
</evidence>
<dbReference type="Gene3D" id="3.60.10.10">
    <property type="entry name" value="Endonuclease/exonuclease/phosphatase"/>
    <property type="match status" value="1"/>
</dbReference>
<feature type="region of interest" description="Disordered" evidence="5">
    <location>
        <begin position="373"/>
        <end position="392"/>
    </location>
</feature>
<comment type="caution">
    <text evidence="7">The sequence shown here is derived from an EMBL/GenBank/DDBJ whole genome shotgun (WGS) entry which is preliminary data.</text>
</comment>
<dbReference type="PROSITE" id="PS50275">
    <property type="entry name" value="SAC"/>
    <property type="match status" value="1"/>
</dbReference>
<evidence type="ECO:0000259" key="6">
    <source>
        <dbReference type="PROSITE" id="PS50275"/>
    </source>
</evidence>
<keyword evidence="8" id="KW-1185">Reference proteome</keyword>
<evidence type="ECO:0000256" key="4">
    <source>
        <dbReference type="ARBA" id="ARBA00022801"/>
    </source>
</evidence>
<sequence length="1085" mass="119756">MQAKRFFLYVKSQPRAVALVPVQAISDPDGTFLSISVRRGRNGEANDDVSVSITTESVATSLRHYSPLDIDAVYGCVGVLDYQNDTYIFLATRCQPVCNLTELNAGAENRPVFRMTQAVSLSLTDPMFDVHACLRACGRMPDDLMQGEIDVYGISNPCTPMMTFLESGAFFFSPEFDITRTIQSQRMRAIASDEPSVYDPDPKFQWNNSMLQVFTDYRMHMCSTAKRWELDNAGYALTLIQGVVDSFYADAQTRRGAAPGDAALAVYLISRSSSMRSGMRFLTRGVDDDGGVANEVETEVIVVTRSLTLSHVQIRGSIPVFWTQEGLQLGSHRLRITRSVKATLPATQRHFADLLCRYKRVNVVNLLKQHSAPTSNGGFESGDSAHAEHGPGASEAHLGQFYETIVEAMGLPAALTSYTAFDYHYEVRGGNFDRVQTLIRHIGSMLTSHQYYLADNESDSILALQRGVQRTNCLDCLDRTNVVQSVISRAVLSEFLRQNGIASESALDAAIEGIGQLWRTNGNAISRAYAGTGALKSDVTASGKSGWAGFFSDASKSLSRLVQNNFQDKGKQSVIDTLLGSGDSGLVSRPVLLYDPYEREIAADLGRELLKISRKDSIHVMLCTYNLHGNAYRGEPLGSWMAMPCNVRPDFVAIGFQEVVNLDVQSVIAADTTNRRTWEQVLTAELNSQYRKAFGTHVCGEYALVSSEQLVGVALLFFAHDTVFPRIHNVQMVKHKTGLSGMAGNKGCVAMHLMLDDTSICIVAAHLSSGTTNVAERNSDFHSIRNGTRFRRGMLIDEHDYVFWLGDLNYRIDLPNDQARMLIAERQLKSLLIYDQLSMQVASGKVFRGYSEAEIHFSPTYKYDDGTSNYDTSEKMRVPSWTDRILYSGNNVRALAYYCDEICLSDHKPVLAMIEFDVVSVDKTLKRQILRKLYARRHGLHADSASSSTNQPLKSTEQRLIDWDGAPDNGPSARAHLAAVRSNLHKSPAVSLPSPSSNSRAWWDVDQSADSNVDFQPSGASSVRSKRSGSTGRVFINPFASTMLAIASSTVAPGTQVRPAPQANFIDDPFADDLADMSWKPIIPS</sequence>
<dbReference type="InterPro" id="IPR036691">
    <property type="entry name" value="Endo/exonu/phosph_ase_sf"/>
</dbReference>
<dbReference type="EMBL" id="JANBQF010000179">
    <property type="protein sequence ID" value="KAJ2004051.1"/>
    <property type="molecule type" value="Genomic_DNA"/>
</dbReference>
<dbReference type="SMART" id="SM00128">
    <property type="entry name" value="IPPc"/>
    <property type="match status" value="1"/>
</dbReference>
<dbReference type="GO" id="GO:0046856">
    <property type="term" value="P:phosphatidylinositol dephosphorylation"/>
    <property type="evidence" value="ECO:0007669"/>
    <property type="project" value="InterPro"/>
</dbReference>
<dbReference type="PANTHER" id="PTHR11200:SF257">
    <property type="entry name" value="PHOSPHOINOSITIDE 5-PHOSPHATASE"/>
    <property type="match status" value="1"/>
</dbReference>
<dbReference type="InterPro" id="IPR002013">
    <property type="entry name" value="SAC_dom"/>
</dbReference>
<dbReference type="AlphaFoldDB" id="A0A9W8BEC4"/>
<comment type="similarity">
    <text evidence="2">In the central section; belongs to the inositol 1,4,5-trisphosphate 5-phosphatase family.</text>
</comment>